<sequence>MGAERIHADDLVGVTWLRAWRSGTATVRFGTTGDGRWVAWHSARGRAYVYWDERAACELGDRWLARGAWAELTDSGMPSP</sequence>
<name>A0A931FYF9_9ACTN</name>
<evidence type="ECO:0000313" key="1">
    <source>
        <dbReference type="EMBL" id="MBG0564538.1"/>
    </source>
</evidence>
<proteinExistence type="predicted"/>
<dbReference type="AlphaFoldDB" id="A0A931FYF9"/>
<dbReference type="Proteomes" id="UP000598146">
    <property type="component" value="Unassembled WGS sequence"/>
</dbReference>
<evidence type="ECO:0000313" key="2">
    <source>
        <dbReference type="Proteomes" id="UP000598146"/>
    </source>
</evidence>
<organism evidence="1 2">
    <name type="scientific">Actinoplanes aureus</name>
    <dbReference type="NCBI Taxonomy" id="2792083"/>
    <lineage>
        <taxon>Bacteria</taxon>
        <taxon>Bacillati</taxon>
        <taxon>Actinomycetota</taxon>
        <taxon>Actinomycetes</taxon>
        <taxon>Micromonosporales</taxon>
        <taxon>Micromonosporaceae</taxon>
        <taxon>Actinoplanes</taxon>
    </lineage>
</organism>
<dbReference type="EMBL" id="JADQTO010000011">
    <property type="protein sequence ID" value="MBG0564538.1"/>
    <property type="molecule type" value="Genomic_DNA"/>
</dbReference>
<reference evidence="1" key="1">
    <citation type="submission" date="2020-11" db="EMBL/GenBank/DDBJ databases">
        <title>Isolation and identification of active actinomycetes.</title>
        <authorList>
            <person name="Sun X."/>
        </authorList>
    </citation>
    <scope>NUCLEOTIDE SEQUENCE</scope>
    <source>
        <strain evidence="1">NEAU-A11</strain>
    </source>
</reference>
<protein>
    <submittedName>
        <fullName evidence="1">Uncharacterized protein</fullName>
    </submittedName>
</protein>
<accession>A0A931FYF9</accession>
<dbReference type="RefSeq" id="WP_196416314.1">
    <property type="nucleotide sequence ID" value="NZ_JADQTO010000011.1"/>
</dbReference>
<keyword evidence="2" id="KW-1185">Reference proteome</keyword>
<comment type="caution">
    <text evidence="1">The sequence shown here is derived from an EMBL/GenBank/DDBJ whole genome shotgun (WGS) entry which is preliminary data.</text>
</comment>
<gene>
    <name evidence="1" type="ORF">I4J89_24120</name>
</gene>